<gene>
    <name evidence="2" type="ORF">MCOR_2467</name>
</gene>
<dbReference type="OrthoDB" id="10693769at2759"/>
<keyword evidence="3" id="KW-1185">Reference proteome</keyword>
<dbReference type="Proteomes" id="UP000507470">
    <property type="component" value="Unassembled WGS sequence"/>
</dbReference>
<evidence type="ECO:0000313" key="3">
    <source>
        <dbReference type="Proteomes" id="UP000507470"/>
    </source>
</evidence>
<evidence type="ECO:0000313" key="2">
    <source>
        <dbReference type="EMBL" id="CAC5359722.1"/>
    </source>
</evidence>
<name>A0A6J8A1S3_MYTCO</name>
<sequence length="162" mass="18307">MLVGKQFNRGVRGLTLAYEALMALLFKAFFNWCKDENRLNNIEPNVWKVFVDCHSSFAETSKSTDGEFSIRQKPGAHNGIWSDMATEKTIIKDSKGCSGIIGLTRKKPALLRWMLTRHILAHFSSEMKSRSGLTTDAEPEHEENKPTAMTRDEKNVSDLIGM</sequence>
<proteinExistence type="predicted"/>
<feature type="region of interest" description="Disordered" evidence="1">
    <location>
        <begin position="130"/>
        <end position="162"/>
    </location>
</feature>
<dbReference type="PANTHER" id="PTHR47018:SF1">
    <property type="entry name" value="TESMIN_TSO1-LIKE CXC DOMAIN-CONTAINING PROTEIN"/>
    <property type="match status" value="1"/>
</dbReference>
<reference evidence="2 3" key="1">
    <citation type="submission" date="2020-06" db="EMBL/GenBank/DDBJ databases">
        <authorList>
            <person name="Li R."/>
            <person name="Bekaert M."/>
        </authorList>
    </citation>
    <scope>NUCLEOTIDE SEQUENCE [LARGE SCALE GENOMIC DNA]</scope>
    <source>
        <strain evidence="3">wild</strain>
    </source>
</reference>
<feature type="compositionally biased region" description="Basic and acidic residues" evidence="1">
    <location>
        <begin position="142"/>
        <end position="156"/>
    </location>
</feature>
<dbReference type="AlphaFoldDB" id="A0A6J8A1S3"/>
<dbReference type="EMBL" id="CACVKT020000520">
    <property type="protein sequence ID" value="CAC5359722.1"/>
    <property type="molecule type" value="Genomic_DNA"/>
</dbReference>
<evidence type="ECO:0000256" key="1">
    <source>
        <dbReference type="SAM" id="MobiDB-lite"/>
    </source>
</evidence>
<protein>
    <submittedName>
        <fullName evidence="2">Uncharacterized protein</fullName>
    </submittedName>
</protein>
<dbReference type="PANTHER" id="PTHR47018">
    <property type="entry name" value="CXC DOMAIN-CONTAINING PROTEIN-RELATED"/>
    <property type="match status" value="1"/>
</dbReference>
<organism evidence="2 3">
    <name type="scientific">Mytilus coruscus</name>
    <name type="common">Sea mussel</name>
    <dbReference type="NCBI Taxonomy" id="42192"/>
    <lineage>
        <taxon>Eukaryota</taxon>
        <taxon>Metazoa</taxon>
        <taxon>Spiralia</taxon>
        <taxon>Lophotrochozoa</taxon>
        <taxon>Mollusca</taxon>
        <taxon>Bivalvia</taxon>
        <taxon>Autobranchia</taxon>
        <taxon>Pteriomorphia</taxon>
        <taxon>Mytilida</taxon>
        <taxon>Mytiloidea</taxon>
        <taxon>Mytilidae</taxon>
        <taxon>Mytilinae</taxon>
        <taxon>Mytilus</taxon>
    </lineage>
</organism>
<accession>A0A6J8A1S3</accession>